<keyword evidence="10" id="KW-1185">Reference proteome</keyword>
<dbReference type="OrthoDB" id="9805749at2"/>
<gene>
    <name evidence="9" type="ORF">FGL98_19930</name>
</gene>
<evidence type="ECO:0000256" key="8">
    <source>
        <dbReference type="SAM" id="Phobius"/>
    </source>
</evidence>
<feature type="transmembrane region" description="Helical" evidence="8">
    <location>
        <begin position="209"/>
        <end position="227"/>
    </location>
</feature>
<dbReference type="PANTHER" id="PTHR42810:SF4">
    <property type="entry name" value="URIC ACID TRANSPORTER UACT"/>
    <property type="match status" value="1"/>
</dbReference>
<evidence type="ECO:0000256" key="7">
    <source>
        <dbReference type="ARBA" id="ARBA00023136"/>
    </source>
</evidence>
<dbReference type="PROSITE" id="PS01116">
    <property type="entry name" value="XANTH_URACIL_PERMASE"/>
    <property type="match status" value="1"/>
</dbReference>
<feature type="transmembrane region" description="Helical" evidence="8">
    <location>
        <begin position="118"/>
        <end position="135"/>
    </location>
</feature>
<dbReference type="NCBIfam" id="TIGR03173">
    <property type="entry name" value="pbuX"/>
    <property type="match status" value="1"/>
</dbReference>
<comment type="subcellular location">
    <subcellularLocation>
        <location evidence="1">Cell membrane</location>
        <topology evidence="1">Multi-pass membrane protein</topology>
    </subcellularLocation>
</comment>
<evidence type="ECO:0000256" key="2">
    <source>
        <dbReference type="ARBA" id="ARBA00008821"/>
    </source>
</evidence>
<reference evidence="9 10" key="1">
    <citation type="submission" date="2019-05" db="EMBL/GenBank/DDBJ databases">
        <authorList>
            <person name="Lee S.D."/>
        </authorList>
    </citation>
    <scope>NUCLEOTIDE SEQUENCE [LARGE SCALE GENOMIC DNA]</scope>
    <source>
        <strain evidence="9 10">C5-26</strain>
    </source>
</reference>
<reference evidence="9 10" key="2">
    <citation type="submission" date="2019-08" db="EMBL/GenBank/DDBJ databases">
        <title>Jejuicoccus antrihumi gen. nov., sp. nov., a new member of the family Dermacoccaceae isolated from a cave.</title>
        <authorList>
            <person name="Schumann P."/>
            <person name="Kim I.S."/>
        </authorList>
    </citation>
    <scope>NUCLEOTIDE SEQUENCE [LARGE SCALE GENOMIC DNA]</scope>
    <source>
        <strain evidence="9 10">C5-26</strain>
    </source>
</reference>
<evidence type="ECO:0000256" key="6">
    <source>
        <dbReference type="ARBA" id="ARBA00022989"/>
    </source>
</evidence>
<evidence type="ECO:0000256" key="3">
    <source>
        <dbReference type="ARBA" id="ARBA00022448"/>
    </source>
</evidence>
<feature type="transmembrane region" description="Helical" evidence="8">
    <location>
        <begin position="420"/>
        <end position="441"/>
    </location>
</feature>
<keyword evidence="7 8" id="KW-0472">Membrane</keyword>
<feature type="transmembrane region" description="Helical" evidence="8">
    <location>
        <begin position="182"/>
        <end position="202"/>
    </location>
</feature>
<organism evidence="9 10">
    <name type="scientific">Leekyejoonella antrihumi</name>
    <dbReference type="NCBI Taxonomy" id="1660198"/>
    <lineage>
        <taxon>Bacteria</taxon>
        <taxon>Bacillati</taxon>
        <taxon>Actinomycetota</taxon>
        <taxon>Actinomycetes</taxon>
        <taxon>Micrococcales</taxon>
        <taxon>Dermacoccaceae</taxon>
        <taxon>Leekyejoonella</taxon>
    </lineage>
</organism>
<feature type="transmembrane region" description="Helical" evidence="8">
    <location>
        <begin position="390"/>
        <end position="408"/>
    </location>
</feature>
<comment type="similarity">
    <text evidence="2">Belongs to the nucleobase:cation symporter-2 (NCS2) (TC 2.A.40) family.</text>
</comment>
<sequence>MSLRQATDRPQRFVPTSSRHPVDEVLPTPRLITLGIQHLFIMYAGAVAVPLIVGGALKLPTSTIALLVSADLLTSGIFTVVQSVGISKVFGVRLPVVTGATFTVLTPMIIIAQEYGLQAVYGAMICSGVFGLLIAKPFSMLIRFFPPLVAGTVITIIGLSLIGADVSLIAGSDATAKNYGQVSHIAVAAIVVLLIVVITRAFRGFVGQIAVLLAIVIGTLVAWAMGMTDFSAVSGENWVGFSGFLHFGAPKFEAAAIISMCIVMLVTYTESTADMLAVAEMVDKELTPNDLARGLATDGISAIFGGFMNAFPDTSFAENVGLVGLTKIRSRWVVTVCGCFLIIMGFIPKLGAVVASIPDPVIGGAATVMFAMVAAVGIRTLHKASFEDNHNLLIVAVSLSIGMIPTVAPTFYEKFPQDFQVIFSSGITSTVIVVFILNLVFNHWVRTPQTEGAVDNALRHGAVSIDKETTDKSEA</sequence>
<dbReference type="Pfam" id="PF00860">
    <property type="entry name" value="Xan_ur_permease"/>
    <property type="match status" value="1"/>
</dbReference>
<keyword evidence="3" id="KW-0813">Transport</keyword>
<evidence type="ECO:0000256" key="5">
    <source>
        <dbReference type="ARBA" id="ARBA00022692"/>
    </source>
</evidence>
<dbReference type="NCBIfam" id="TIGR00801">
    <property type="entry name" value="ncs2"/>
    <property type="match status" value="1"/>
</dbReference>
<feature type="transmembrane region" description="Helical" evidence="8">
    <location>
        <begin position="63"/>
        <end position="81"/>
    </location>
</feature>
<dbReference type="InterPro" id="IPR017588">
    <property type="entry name" value="UacT-like"/>
</dbReference>
<name>A0A563DUX4_9MICO</name>
<dbReference type="GO" id="GO:0042907">
    <property type="term" value="F:xanthine transmembrane transporter activity"/>
    <property type="evidence" value="ECO:0007669"/>
    <property type="project" value="TreeGrafter"/>
</dbReference>
<feature type="transmembrane region" description="Helical" evidence="8">
    <location>
        <begin position="93"/>
        <end position="112"/>
    </location>
</feature>
<dbReference type="InterPro" id="IPR006043">
    <property type="entry name" value="NCS2"/>
</dbReference>
<feature type="transmembrane region" description="Helical" evidence="8">
    <location>
        <begin position="247"/>
        <end position="268"/>
    </location>
</feature>
<feature type="transmembrane region" description="Helical" evidence="8">
    <location>
        <begin position="147"/>
        <end position="170"/>
    </location>
</feature>
<dbReference type="Proteomes" id="UP000320244">
    <property type="component" value="Unassembled WGS sequence"/>
</dbReference>
<feature type="transmembrane region" description="Helical" evidence="8">
    <location>
        <begin position="39"/>
        <end position="57"/>
    </location>
</feature>
<evidence type="ECO:0000256" key="1">
    <source>
        <dbReference type="ARBA" id="ARBA00004651"/>
    </source>
</evidence>
<feature type="transmembrane region" description="Helical" evidence="8">
    <location>
        <begin position="332"/>
        <end position="355"/>
    </location>
</feature>
<dbReference type="InterPro" id="IPR006042">
    <property type="entry name" value="Xan_ur_permease"/>
</dbReference>
<dbReference type="AlphaFoldDB" id="A0A563DUX4"/>
<comment type="caution">
    <text evidence="9">The sequence shown here is derived from an EMBL/GenBank/DDBJ whole genome shotgun (WGS) entry which is preliminary data.</text>
</comment>
<evidence type="ECO:0000313" key="10">
    <source>
        <dbReference type="Proteomes" id="UP000320244"/>
    </source>
</evidence>
<dbReference type="EMBL" id="VCQV01000036">
    <property type="protein sequence ID" value="TWP33712.1"/>
    <property type="molecule type" value="Genomic_DNA"/>
</dbReference>
<keyword evidence="4" id="KW-1003">Cell membrane</keyword>
<evidence type="ECO:0000313" key="9">
    <source>
        <dbReference type="EMBL" id="TWP33712.1"/>
    </source>
</evidence>
<accession>A0A563DUX4</accession>
<dbReference type="GO" id="GO:0005886">
    <property type="term" value="C:plasma membrane"/>
    <property type="evidence" value="ECO:0007669"/>
    <property type="project" value="UniProtKB-SubCell"/>
</dbReference>
<dbReference type="NCBIfam" id="NF037981">
    <property type="entry name" value="NCS2_1"/>
    <property type="match status" value="1"/>
</dbReference>
<feature type="transmembrane region" description="Helical" evidence="8">
    <location>
        <begin position="361"/>
        <end position="378"/>
    </location>
</feature>
<proteinExistence type="inferred from homology"/>
<dbReference type="PANTHER" id="PTHR42810">
    <property type="entry name" value="PURINE PERMEASE C1399.01C-RELATED"/>
    <property type="match status" value="1"/>
</dbReference>
<protein>
    <submittedName>
        <fullName evidence="9">Purine permease</fullName>
    </submittedName>
</protein>
<keyword evidence="5 8" id="KW-0812">Transmembrane</keyword>
<keyword evidence="6 8" id="KW-1133">Transmembrane helix</keyword>
<evidence type="ECO:0000256" key="4">
    <source>
        <dbReference type="ARBA" id="ARBA00022475"/>
    </source>
</evidence>